<accession>A0A9X3NIQ5</accession>
<dbReference type="AlphaFoldDB" id="A0A9X3NIQ5"/>
<evidence type="ECO:0000313" key="7">
    <source>
        <dbReference type="Proteomes" id="UP001147653"/>
    </source>
</evidence>
<keyword evidence="3 5" id="KW-0067">ATP-binding</keyword>
<comment type="catalytic activity">
    <reaction evidence="4 5">
        <text>L-cysteine + L-glutamate + ATP = gamma-L-glutamyl-L-cysteine + ADP + phosphate + H(+)</text>
        <dbReference type="Rhea" id="RHEA:13285"/>
        <dbReference type="ChEBI" id="CHEBI:15378"/>
        <dbReference type="ChEBI" id="CHEBI:29985"/>
        <dbReference type="ChEBI" id="CHEBI:30616"/>
        <dbReference type="ChEBI" id="CHEBI:35235"/>
        <dbReference type="ChEBI" id="CHEBI:43474"/>
        <dbReference type="ChEBI" id="CHEBI:58173"/>
        <dbReference type="ChEBI" id="CHEBI:456216"/>
        <dbReference type="EC" id="6.3.2.2"/>
    </reaction>
</comment>
<evidence type="ECO:0000256" key="1">
    <source>
        <dbReference type="ARBA" id="ARBA00022598"/>
    </source>
</evidence>
<dbReference type="InterPro" id="IPR050141">
    <property type="entry name" value="GCL_type2/YbdK_subfam"/>
</dbReference>
<evidence type="ECO:0000256" key="3">
    <source>
        <dbReference type="ARBA" id="ARBA00022840"/>
    </source>
</evidence>
<dbReference type="RefSeq" id="WP_270026426.1">
    <property type="nucleotide sequence ID" value="NZ_JAPDDP010000030.1"/>
</dbReference>
<keyword evidence="1 5" id="KW-0436">Ligase</keyword>
<dbReference type="PANTHER" id="PTHR36510">
    <property type="entry name" value="GLUTAMATE--CYSTEINE LIGASE 2-RELATED"/>
    <property type="match status" value="1"/>
</dbReference>
<dbReference type="GO" id="GO:0004357">
    <property type="term" value="F:glutamate-cysteine ligase activity"/>
    <property type="evidence" value="ECO:0007669"/>
    <property type="project" value="UniProtKB-EC"/>
</dbReference>
<dbReference type="NCBIfam" id="TIGR02050">
    <property type="entry name" value="gshA_cyan_rel"/>
    <property type="match status" value="1"/>
</dbReference>
<dbReference type="InterPro" id="IPR006336">
    <property type="entry name" value="GCS2"/>
</dbReference>
<evidence type="ECO:0000256" key="5">
    <source>
        <dbReference type="HAMAP-Rule" id="MF_01609"/>
    </source>
</evidence>
<dbReference type="EC" id="6.3.2.2" evidence="5"/>
<organism evidence="6 7">
    <name type="scientific">Solirubrobacter phytolaccae</name>
    <dbReference type="NCBI Taxonomy" id="1404360"/>
    <lineage>
        <taxon>Bacteria</taxon>
        <taxon>Bacillati</taxon>
        <taxon>Actinomycetota</taxon>
        <taxon>Thermoleophilia</taxon>
        <taxon>Solirubrobacterales</taxon>
        <taxon>Solirubrobacteraceae</taxon>
        <taxon>Solirubrobacter</taxon>
    </lineage>
</organism>
<dbReference type="Proteomes" id="UP001147653">
    <property type="component" value="Unassembled WGS sequence"/>
</dbReference>
<dbReference type="InterPro" id="IPR011793">
    <property type="entry name" value="YbdK"/>
</dbReference>
<dbReference type="Gene3D" id="3.30.590.20">
    <property type="match status" value="1"/>
</dbReference>
<keyword evidence="2 5" id="KW-0547">Nucleotide-binding</keyword>
<evidence type="ECO:0000256" key="4">
    <source>
        <dbReference type="ARBA" id="ARBA00048819"/>
    </source>
</evidence>
<dbReference type="HAMAP" id="MF_01609">
    <property type="entry name" value="Glu_cys_ligase_2"/>
    <property type="match status" value="1"/>
</dbReference>
<dbReference type="GO" id="GO:0005524">
    <property type="term" value="F:ATP binding"/>
    <property type="evidence" value="ECO:0007669"/>
    <property type="project" value="UniProtKB-KW"/>
</dbReference>
<dbReference type="GO" id="GO:0042398">
    <property type="term" value="P:modified amino acid biosynthetic process"/>
    <property type="evidence" value="ECO:0007669"/>
    <property type="project" value="InterPro"/>
</dbReference>
<reference evidence="6" key="1">
    <citation type="submission" date="2022-10" db="EMBL/GenBank/DDBJ databases">
        <title>The WGS of Solirubrobacter phytolaccae KCTC 29190.</title>
        <authorList>
            <person name="Jiang Z."/>
        </authorList>
    </citation>
    <scope>NUCLEOTIDE SEQUENCE</scope>
    <source>
        <strain evidence="6">KCTC 29190</strain>
    </source>
</reference>
<gene>
    <name evidence="6" type="ORF">OJ997_17310</name>
</gene>
<dbReference type="Pfam" id="PF04107">
    <property type="entry name" value="GCS2"/>
    <property type="match status" value="1"/>
</dbReference>
<comment type="caution">
    <text evidence="6">The sequence shown here is derived from an EMBL/GenBank/DDBJ whole genome shotgun (WGS) entry which is preliminary data.</text>
</comment>
<protein>
    <recommendedName>
        <fullName evidence="5">Putative glutamate--cysteine ligase 2</fullName>
        <ecNumber evidence="5">6.3.2.2</ecNumber>
    </recommendedName>
    <alternativeName>
        <fullName evidence="5">Gamma-glutamylcysteine synthetase 2</fullName>
        <shortName evidence="5">GCS 2</shortName>
        <shortName evidence="5">Gamma-GCS 2</shortName>
    </alternativeName>
</protein>
<keyword evidence="7" id="KW-1185">Reference proteome</keyword>
<evidence type="ECO:0000313" key="6">
    <source>
        <dbReference type="EMBL" id="MDA0182067.1"/>
    </source>
</evidence>
<proteinExistence type="inferred from homology"/>
<name>A0A9X3NIQ5_9ACTN</name>
<dbReference type="SUPFAM" id="SSF55931">
    <property type="entry name" value="Glutamine synthetase/guanido kinase"/>
    <property type="match status" value="1"/>
</dbReference>
<dbReference type="PANTHER" id="PTHR36510:SF1">
    <property type="entry name" value="GLUTAMATE--CYSTEINE LIGASE 2-RELATED"/>
    <property type="match status" value="1"/>
</dbReference>
<comment type="similarity">
    <text evidence="5">Belongs to the glutamate--cysteine ligase type 2 family. YbdK subfamily.</text>
</comment>
<evidence type="ECO:0000256" key="2">
    <source>
        <dbReference type="ARBA" id="ARBA00022741"/>
    </source>
</evidence>
<sequence>MTLRDAFETDEPLTVGLEEEVMLLDPATLDLAPVAQRIPDAKLELPASQLELNTPPTATVGAAISALADARQAAADAADGIARLGVAGVHPFAAPLGELNTDERYEHILARYGDVARAQLVCALQVHVAVGTAERSLAVYNALRGYLPELAALAANAPFHAGRDTGFASVRPLINGLLPRQNVPPAFESWDAYADALAWAVPEPGSWWWELRPHLTFGTLEIRVCDAQTTLEETAAVTAYAHALVAWLAEQEERPVVPSWKIGENRWAALRDGVEATFKDYDSGEERPVRYVLLERVETLMPVAERIGCADELAQVPRMVIRNGALRQRAVGVEGAAAYLADRFLTPVRAPARRALETG</sequence>
<dbReference type="EMBL" id="JAPDDP010000030">
    <property type="protein sequence ID" value="MDA0182067.1"/>
    <property type="molecule type" value="Genomic_DNA"/>
</dbReference>
<comment type="function">
    <text evidence="5">ATP-dependent carboxylate-amine ligase which exhibits weak glutamate--cysteine ligase activity.</text>
</comment>
<dbReference type="InterPro" id="IPR014746">
    <property type="entry name" value="Gln_synth/guanido_kin_cat_dom"/>
</dbReference>